<protein>
    <submittedName>
        <fullName evidence="2">Uncharacterized protein</fullName>
    </submittedName>
</protein>
<evidence type="ECO:0000313" key="3">
    <source>
        <dbReference type="Proteomes" id="UP001152747"/>
    </source>
</evidence>
<accession>A0A9P1N1B8</accession>
<dbReference type="EMBL" id="CANHGI010000003">
    <property type="protein sequence ID" value="CAI5444131.1"/>
    <property type="molecule type" value="Genomic_DNA"/>
</dbReference>
<gene>
    <name evidence="2" type="ORF">CAMP_LOCUS6768</name>
</gene>
<feature type="transmembrane region" description="Helical" evidence="1">
    <location>
        <begin position="223"/>
        <end position="246"/>
    </location>
</feature>
<comment type="caution">
    <text evidence="2">The sequence shown here is derived from an EMBL/GenBank/DDBJ whole genome shotgun (WGS) entry which is preliminary data.</text>
</comment>
<feature type="transmembrane region" description="Helical" evidence="1">
    <location>
        <begin position="258"/>
        <end position="283"/>
    </location>
</feature>
<evidence type="ECO:0000256" key="1">
    <source>
        <dbReference type="SAM" id="Phobius"/>
    </source>
</evidence>
<dbReference type="Proteomes" id="UP001152747">
    <property type="component" value="Unassembled WGS sequence"/>
</dbReference>
<keyword evidence="1" id="KW-0472">Membrane</keyword>
<sequence length="535" mass="62524">MKIMSSFVLKIVITCIPIVCNIIAGILIFSFIDAQNEIDQNAMNKTMEKAVRIESKLNKTSESLKLQPDLFGTNNETVLEYLVSQFSREFETEYIDKAINRNYSKPFSILQTNNNCSAGYSDDDIAKLKIKLVDLIRILKNHSLYMKENFETIKNAWFSFPNLKEKEEMIIKKFIELYWQRIQRLNSDLIIPVHEVVKKTVRTIPKNQIEVSERISSWRLSIAVSYGIIITSSIVFCVSEICYLVFVVKQGSDKHSLLFLNLITLSTLCSLIMLIVLIIFGILHAVEVFPENSISMPNLSKVSFKNFFGQHFRNVHTKCISPKKFFETFQISINHTRYVENAFKLEDDMTKHIKILIKISRHPNLEELLNNKEEYLATESKIARADACIPSMEDKYETYDLYDVFFRAEHIIDWDKIMDLKLETVIRFALRNYSQKMLKYIIRMNDILQTADFDCEYFQVSEYENLNSQIFARFSNYKTFIGPFASVLMIICCISIFVAHFMNSKILGNEEKQRQIEIVEKKKVEQAKKNDEERT</sequence>
<keyword evidence="1" id="KW-1133">Transmembrane helix</keyword>
<reference evidence="2" key="1">
    <citation type="submission" date="2022-11" db="EMBL/GenBank/DDBJ databases">
        <authorList>
            <person name="Kikuchi T."/>
        </authorList>
    </citation>
    <scope>NUCLEOTIDE SEQUENCE</scope>
    <source>
        <strain evidence="2">PS1010</strain>
    </source>
</reference>
<proteinExistence type="predicted"/>
<keyword evidence="3" id="KW-1185">Reference proteome</keyword>
<feature type="transmembrane region" description="Helical" evidence="1">
    <location>
        <begin position="7"/>
        <end position="32"/>
    </location>
</feature>
<dbReference type="AlphaFoldDB" id="A0A9P1N1B8"/>
<evidence type="ECO:0000313" key="2">
    <source>
        <dbReference type="EMBL" id="CAI5444131.1"/>
    </source>
</evidence>
<organism evidence="2 3">
    <name type="scientific">Caenorhabditis angaria</name>
    <dbReference type="NCBI Taxonomy" id="860376"/>
    <lineage>
        <taxon>Eukaryota</taxon>
        <taxon>Metazoa</taxon>
        <taxon>Ecdysozoa</taxon>
        <taxon>Nematoda</taxon>
        <taxon>Chromadorea</taxon>
        <taxon>Rhabditida</taxon>
        <taxon>Rhabditina</taxon>
        <taxon>Rhabditomorpha</taxon>
        <taxon>Rhabditoidea</taxon>
        <taxon>Rhabditidae</taxon>
        <taxon>Peloderinae</taxon>
        <taxon>Caenorhabditis</taxon>
    </lineage>
</organism>
<feature type="transmembrane region" description="Helical" evidence="1">
    <location>
        <begin position="480"/>
        <end position="502"/>
    </location>
</feature>
<name>A0A9P1N1B8_9PELO</name>
<keyword evidence="1" id="KW-0812">Transmembrane</keyword>